<protein>
    <submittedName>
        <fullName evidence="3">AhpC/TSA family protein</fullName>
    </submittedName>
</protein>
<dbReference type="CDD" id="cd02966">
    <property type="entry name" value="TlpA_like_family"/>
    <property type="match status" value="1"/>
</dbReference>
<dbReference type="Proteomes" id="UP001155280">
    <property type="component" value="Unassembled WGS sequence"/>
</dbReference>
<dbReference type="InterPro" id="IPR013766">
    <property type="entry name" value="Thioredoxin_domain"/>
</dbReference>
<dbReference type="InterPro" id="IPR050553">
    <property type="entry name" value="Thioredoxin_ResA/DsbE_sf"/>
</dbReference>
<dbReference type="PANTHER" id="PTHR42852">
    <property type="entry name" value="THIOL:DISULFIDE INTERCHANGE PROTEIN DSBE"/>
    <property type="match status" value="1"/>
</dbReference>
<name>A0A9X2I2F2_9FLAO</name>
<dbReference type="InterPro" id="IPR036249">
    <property type="entry name" value="Thioredoxin-like_sf"/>
</dbReference>
<sequence length="418" mass="48572">MKPIVRIILFLLITTLPSCNSEEEKALKLTGEVIDAKTDTIILIKPNQDVRFDSLIKIPVINGKFEYNEMLKNPEVVQLAFAESVKNGAYRPMPLFLENQKIKLTIYPEDEFDRNKIEGGELNYDHEKYRDKFEAKFNTQITPIRDSLSQLFKTNNYFSEKAKKLHEELRISKSQDEKLTIFKELENLEKNEQHLSQAAEKLEERLYPILEKQKQFQQSYIEENPSLISYHLFLDNLIYNKENIDLKQAKKNYQILSKANPGHPYNELSSKLISAIENLKVGKKYIDFSAPDLNGKKIKLSDKIEGKVALLDLWATWCGPCIKKTREMIPIYEEYKDQGFTIVGVAGEFKNTERLERFLEKEKWPWKNLVELDRKNNIWQKYGVDGSGGALFLIDKDGTILSKDPTAKEVTQLLKSHL</sequence>
<keyword evidence="4" id="KW-1185">Reference proteome</keyword>
<evidence type="ECO:0000313" key="3">
    <source>
        <dbReference type="EMBL" id="MCP9199984.1"/>
    </source>
</evidence>
<dbReference type="PANTHER" id="PTHR42852:SF13">
    <property type="entry name" value="PROTEIN DIPZ"/>
    <property type="match status" value="1"/>
</dbReference>
<dbReference type="SUPFAM" id="SSF52833">
    <property type="entry name" value="Thioredoxin-like"/>
    <property type="match status" value="1"/>
</dbReference>
<dbReference type="Pfam" id="PF14289">
    <property type="entry name" value="DUF4369"/>
    <property type="match status" value="1"/>
</dbReference>
<dbReference type="InterPro" id="IPR025380">
    <property type="entry name" value="DUF4369"/>
</dbReference>
<reference evidence="3" key="1">
    <citation type="submission" date="2022-07" db="EMBL/GenBank/DDBJ databases">
        <title>Gramela sediminis sp. nov., isolated from deep-sea sediment of the Indian Ocean.</title>
        <authorList>
            <person name="Shi H."/>
        </authorList>
    </citation>
    <scope>NUCLEOTIDE SEQUENCE</scope>
    <source>
        <strain evidence="3">GC03-9</strain>
    </source>
</reference>
<feature type="domain" description="Thioredoxin" evidence="2">
    <location>
        <begin position="279"/>
        <end position="418"/>
    </location>
</feature>
<dbReference type="PROSITE" id="PS51352">
    <property type="entry name" value="THIOREDOXIN_2"/>
    <property type="match status" value="1"/>
</dbReference>
<dbReference type="Pfam" id="PF00578">
    <property type="entry name" value="AhpC-TSA"/>
    <property type="match status" value="1"/>
</dbReference>
<dbReference type="GO" id="GO:0016209">
    <property type="term" value="F:antioxidant activity"/>
    <property type="evidence" value="ECO:0007669"/>
    <property type="project" value="InterPro"/>
</dbReference>
<gene>
    <name evidence="3" type="ORF">MKO06_08705</name>
</gene>
<dbReference type="Gene3D" id="3.40.30.10">
    <property type="entry name" value="Glutaredoxin"/>
    <property type="match status" value="1"/>
</dbReference>
<keyword evidence="1" id="KW-0175">Coiled coil</keyword>
<dbReference type="GO" id="GO:0016491">
    <property type="term" value="F:oxidoreductase activity"/>
    <property type="evidence" value="ECO:0007669"/>
    <property type="project" value="InterPro"/>
</dbReference>
<accession>A0A9X2I2F2</accession>
<evidence type="ECO:0000256" key="1">
    <source>
        <dbReference type="SAM" id="Coils"/>
    </source>
</evidence>
<evidence type="ECO:0000313" key="4">
    <source>
        <dbReference type="Proteomes" id="UP001155280"/>
    </source>
</evidence>
<dbReference type="InterPro" id="IPR000866">
    <property type="entry name" value="AhpC/TSA"/>
</dbReference>
<dbReference type="AlphaFoldDB" id="A0A9X2I2F2"/>
<feature type="coiled-coil region" evidence="1">
    <location>
        <begin position="171"/>
        <end position="205"/>
    </location>
</feature>
<organism evidence="3 4">
    <name type="scientific">Christiangramia oceanisediminis</name>
    <dbReference type="NCBI Taxonomy" id="2920386"/>
    <lineage>
        <taxon>Bacteria</taxon>
        <taxon>Pseudomonadati</taxon>
        <taxon>Bacteroidota</taxon>
        <taxon>Flavobacteriia</taxon>
        <taxon>Flavobacteriales</taxon>
        <taxon>Flavobacteriaceae</taxon>
        <taxon>Christiangramia</taxon>
    </lineage>
</organism>
<comment type="caution">
    <text evidence="3">The sequence shown here is derived from an EMBL/GenBank/DDBJ whole genome shotgun (WGS) entry which is preliminary data.</text>
</comment>
<dbReference type="EMBL" id="JANCNS010000002">
    <property type="protein sequence ID" value="MCP9199984.1"/>
    <property type="molecule type" value="Genomic_DNA"/>
</dbReference>
<proteinExistence type="predicted"/>
<evidence type="ECO:0000259" key="2">
    <source>
        <dbReference type="PROSITE" id="PS51352"/>
    </source>
</evidence>
<dbReference type="RefSeq" id="WP_241551795.1">
    <property type="nucleotide sequence ID" value="NZ_JANCNS010000002.1"/>
</dbReference>